<dbReference type="SUPFAM" id="SSF54106">
    <property type="entry name" value="LysM domain"/>
    <property type="match status" value="4"/>
</dbReference>
<dbReference type="Pfam" id="PF01476">
    <property type="entry name" value="LysM"/>
    <property type="match status" value="4"/>
</dbReference>
<dbReference type="PANTHER" id="PTHR33734">
    <property type="entry name" value="LYSM DOMAIN-CONTAINING GPI-ANCHORED PROTEIN 2"/>
    <property type="match status" value="1"/>
</dbReference>
<feature type="domain" description="LysM" evidence="2">
    <location>
        <begin position="191"/>
        <end position="239"/>
    </location>
</feature>
<evidence type="ECO:0000259" key="2">
    <source>
        <dbReference type="PROSITE" id="PS51782"/>
    </source>
</evidence>
<reference evidence="3" key="1">
    <citation type="submission" date="2022-11" db="EMBL/GenBank/DDBJ databases">
        <authorList>
            <person name="Morgan W.R."/>
            <person name="Tartar A."/>
        </authorList>
    </citation>
    <scope>NUCLEOTIDE SEQUENCE</scope>
    <source>
        <strain evidence="3">ARSEF 373</strain>
    </source>
</reference>
<name>A0AAV2YUK3_9STRA</name>
<reference evidence="3" key="2">
    <citation type="journal article" date="2023" name="Microbiol Resour">
        <title>Decontamination and Annotation of the Draft Genome Sequence of the Oomycete Lagenidium giganteum ARSEF 373.</title>
        <authorList>
            <person name="Morgan W.R."/>
            <person name="Tartar A."/>
        </authorList>
    </citation>
    <scope>NUCLEOTIDE SEQUENCE</scope>
    <source>
        <strain evidence="3">ARSEF 373</strain>
    </source>
</reference>
<evidence type="ECO:0000313" key="3">
    <source>
        <dbReference type="EMBL" id="DAZ98357.1"/>
    </source>
</evidence>
<proteinExistence type="predicted"/>
<comment type="caution">
    <text evidence="3">The sequence shown here is derived from an EMBL/GenBank/DDBJ whole genome shotgun (WGS) entry which is preliminary data.</text>
</comment>
<dbReference type="Gene3D" id="3.10.350.10">
    <property type="entry name" value="LysM domain"/>
    <property type="match status" value="4"/>
</dbReference>
<dbReference type="InterPro" id="IPR036779">
    <property type="entry name" value="LysM_dom_sf"/>
</dbReference>
<dbReference type="PROSITE" id="PS51782">
    <property type="entry name" value="LYSM"/>
    <property type="match status" value="4"/>
</dbReference>
<feature type="domain" description="LysM" evidence="2">
    <location>
        <begin position="109"/>
        <end position="157"/>
    </location>
</feature>
<feature type="domain" description="LysM" evidence="2">
    <location>
        <begin position="37"/>
        <end position="88"/>
    </location>
</feature>
<gene>
    <name evidence="3" type="ORF">N0F65_000676</name>
</gene>
<dbReference type="EMBL" id="DAKRPA010000108">
    <property type="protein sequence ID" value="DAZ98357.1"/>
    <property type="molecule type" value="Genomic_DNA"/>
</dbReference>
<dbReference type="SMART" id="SM00257">
    <property type="entry name" value="LysM"/>
    <property type="match status" value="4"/>
</dbReference>
<accession>A0AAV2YUK3</accession>
<sequence>MYGTVTGSSTHREAPGRGSSFAPPAAVTQAQSAPSAFRYEVQEGDTLARVAAKLSTTEDKLLALNPILASTSSKKHRVKIYPGQQLVVEEASRVSLPPPPDCIDNGWGQMHVVRSGESIAGIAAMYNTTEELIRQDNRQYFPVGERGILFPGQMLHIRLVNTGETEPETETESEEAVGMYMAASSTVTKYKTHLVEPRDTFESVCKAYNITYARLLQINRGRYPVGARAELVVGERIIVPDHYASQREANRRNIGEVRLTKQIHEVEHGETPESIAEKYQMTYEELREFNRAYFPKGYRGEIHPGYKLVVKRVNRDDYDAVDDDDREL</sequence>
<evidence type="ECO:0000313" key="4">
    <source>
        <dbReference type="Proteomes" id="UP001146120"/>
    </source>
</evidence>
<dbReference type="Proteomes" id="UP001146120">
    <property type="component" value="Unassembled WGS sequence"/>
</dbReference>
<organism evidence="3 4">
    <name type="scientific">Lagenidium giganteum</name>
    <dbReference type="NCBI Taxonomy" id="4803"/>
    <lineage>
        <taxon>Eukaryota</taxon>
        <taxon>Sar</taxon>
        <taxon>Stramenopiles</taxon>
        <taxon>Oomycota</taxon>
        <taxon>Peronosporomycetes</taxon>
        <taxon>Pythiales</taxon>
        <taxon>Pythiaceae</taxon>
    </lineage>
</organism>
<protein>
    <recommendedName>
        <fullName evidence="2">LysM domain-containing protein</fullName>
    </recommendedName>
</protein>
<feature type="region of interest" description="Disordered" evidence="1">
    <location>
        <begin position="1"/>
        <end position="27"/>
    </location>
</feature>
<dbReference type="PANTHER" id="PTHR33734:SF22">
    <property type="entry name" value="MEMBRANE-BOUND LYTIC MUREIN TRANSGLYCOSYLASE D"/>
    <property type="match status" value="1"/>
</dbReference>
<dbReference type="InterPro" id="IPR018392">
    <property type="entry name" value="LysM"/>
</dbReference>
<dbReference type="AlphaFoldDB" id="A0AAV2YUK3"/>
<evidence type="ECO:0000256" key="1">
    <source>
        <dbReference type="SAM" id="MobiDB-lite"/>
    </source>
</evidence>
<keyword evidence="4" id="KW-1185">Reference proteome</keyword>
<feature type="domain" description="LysM" evidence="2">
    <location>
        <begin position="262"/>
        <end position="310"/>
    </location>
</feature>
<dbReference type="CDD" id="cd00118">
    <property type="entry name" value="LysM"/>
    <property type="match status" value="4"/>
</dbReference>